<feature type="transmembrane region" description="Helical" evidence="1">
    <location>
        <begin position="76"/>
        <end position="95"/>
    </location>
</feature>
<gene>
    <name evidence="2" type="ORF">GCM10011514_28070</name>
</gene>
<dbReference type="Proteomes" id="UP000609064">
    <property type="component" value="Unassembled WGS sequence"/>
</dbReference>
<feature type="transmembrane region" description="Helical" evidence="1">
    <location>
        <begin position="52"/>
        <end position="69"/>
    </location>
</feature>
<evidence type="ECO:0000313" key="3">
    <source>
        <dbReference type="Proteomes" id="UP000609064"/>
    </source>
</evidence>
<comment type="caution">
    <text evidence="2">The sequence shown here is derived from an EMBL/GenBank/DDBJ whole genome shotgun (WGS) entry which is preliminary data.</text>
</comment>
<organism evidence="2 3">
    <name type="scientific">Emticicia aquatilis</name>
    <dbReference type="NCBI Taxonomy" id="1537369"/>
    <lineage>
        <taxon>Bacteria</taxon>
        <taxon>Pseudomonadati</taxon>
        <taxon>Bacteroidota</taxon>
        <taxon>Cytophagia</taxon>
        <taxon>Cytophagales</taxon>
        <taxon>Leadbetterellaceae</taxon>
        <taxon>Emticicia</taxon>
    </lineage>
</organism>
<dbReference type="EMBL" id="BMKK01000005">
    <property type="protein sequence ID" value="GGD62368.1"/>
    <property type="molecule type" value="Genomic_DNA"/>
</dbReference>
<keyword evidence="1" id="KW-0472">Membrane</keyword>
<proteinExistence type="predicted"/>
<name>A0A916YV32_9BACT</name>
<feature type="transmembrane region" description="Helical" evidence="1">
    <location>
        <begin position="154"/>
        <end position="174"/>
    </location>
</feature>
<feature type="transmembrane region" description="Helical" evidence="1">
    <location>
        <begin position="101"/>
        <end position="120"/>
    </location>
</feature>
<keyword evidence="1" id="KW-0812">Transmembrane</keyword>
<dbReference type="AlphaFoldDB" id="A0A916YV32"/>
<accession>A0A916YV32</accession>
<evidence type="ECO:0008006" key="4">
    <source>
        <dbReference type="Google" id="ProtNLM"/>
    </source>
</evidence>
<protein>
    <recommendedName>
        <fullName evidence="4">Phosphatase PAP2 family protein</fullName>
    </recommendedName>
</protein>
<reference evidence="2" key="1">
    <citation type="journal article" date="2014" name="Int. J. Syst. Evol. Microbiol.">
        <title>Complete genome sequence of Corynebacterium casei LMG S-19264T (=DSM 44701T), isolated from a smear-ripened cheese.</title>
        <authorList>
            <consortium name="US DOE Joint Genome Institute (JGI-PGF)"/>
            <person name="Walter F."/>
            <person name="Albersmeier A."/>
            <person name="Kalinowski J."/>
            <person name="Ruckert C."/>
        </authorList>
    </citation>
    <scope>NUCLEOTIDE SEQUENCE</scope>
    <source>
        <strain evidence="2">CGMCC 1.15958</strain>
    </source>
</reference>
<keyword evidence="3" id="KW-1185">Reference proteome</keyword>
<keyword evidence="1" id="KW-1133">Transmembrane helix</keyword>
<feature type="transmembrane region" description="Helical" evidence="1">
    <location>
        <begin position="127"/>
        <end position="148"/>
    </location>
</feature>
<sequence length="175" mass="19134">MGAEPLETLMKLAVVGFVFIYTFALPAYFVYLLKRWGMISSLKLENLKDRRLPYFVTALIYNALGYFLYSKNSMLFPCGFVLWSIAAVILCVGIISLWWQISAHAAGVGGMIGALAGILVQFGEHSLFFPLLFLIILAGYVISARLALNAHTPAQVGAGFLLGLGLSLASIYVLF</sequence>
<reference evidence="2" key="2">
    <citation type="submission" date="2020-09" db="EMBL/GenBank/DDBJ databases">
        <authorList>
            <person name="Sun Q."/>
            <person name="Zhou Y."/>
        </authorList>
    </citation>
    <scope>NUCLEOTIDE SEQUENCE</scope>
    <source>
        <strain evidence="2">CGMCC 1.15958</strain>
    </source>
</reference>
<evidence type="ECO:0000256" key="1">
    <source>
        <dbReference type="SAM" id="Phobius"/>
    </source>
</evidence>
<feature type="transmembrane region" description="Helical" evidence="1">
    <location>
        <begin position="12"/>
        <end position="32"/>
    </location>
</feature>
<evidence type="ECO:0000313" key="2">
    <source>
        <dbReference type="EMBL" id="GGD62368.1"/>
    </source>
</evidence>